<dbReference type="Proteomes" id="UP000557688">
    <property type="component" value="Unassembled WGS sequence"/>
</dbReference>
<keyword evidence="2" id="KW-0732">Signal</keyword>
<dbReference type="AlphaFoldDB" id="A0A839V515"/>
<comment type="similarity">
    <text evidence="1">Belongs to the glycosyl hydrolase 16 family.</text>
</comment>
<reference evidence="4 6" key="2">
    <citation type="submission" date="2020-08" db="EMBL/GenBank/DDBJ databases">
        <title>Genomic Encyclopedia of Type Strains, Phase III (KMG-III): the genomes of soil and plant-associated and newly described type strains.</title>
        <authorList>
            <person name="Whitman W."/>
        </authorList>
    </citation>
    <scope>NUCLEOTIDE SEQUENCE [LARGE SCALE GENOMIC DNA]</scope>
    <source>
        <strain evidence="4 6">CECT 8088</strain>
    </source>
</reference>
<dbReference type="SUPFAM" id="SSF49899">
    <property type="entry name" value="Concanavalin A-like lectins/glucanases"/>
    <property type="match status" value="1"/>
</dbReference>
<protein>
    <submittedName>
        <fullName evidence="4">Beta-glucanase (GH16 family)</fullName>
    </submittedName>
    <submittedName>
        <fullName evidence="5">Glycoside hydrolase family 16 protein</fullName>
    </submittedName>
</protein>
<evidence type="ECO:0000259" key="3">
    <source>
        <dbReference type="PROSITE" id="PS51762"/>
    </source>
</evidence>
<evidence type="ECO:0000313" key="5">
    <source>
        <dbReference type="EMBL" id="NVN30338.1"/>
    </source>
</evidence>
<keyword evidence="6" id="KW-1185">Reference proteome</keyword>
<dbReference type="GO" id="GO:0005975">
    <property type="term" value="P:carbohydrate metabolic process"/>
    <property type="evidence" value="ECO:0007669"/>
    <property type="project" value="InterPro"/>
</dbReference>
<evidence type="ECO:0000313" key="6">
    <source>
        <dbReference type="Proteomes" id="UP000557688"/>
    </source>
</evidence>
<reference evidence="5 7" key="1">
    <citation type="submission" date="2020-06" db="EMBL/GenBank/DDBJ databases">
        <title>Description of novel acetic acid bacteria.</title>
        <authorList>
            <person name="Sombolestani A."/>
        </authorList>
    </citation>
    <scope>NUCLEOTIDE SEQUENCE [LARGE SCALE GENOMIC DNA]</scope>
    <source>
        <strain evidence="5 7">LMG 26838</strain>
    </source>
</reference>
<evidence type="ECO:0000256" key="2">
    <source>
        <dbReference type="SAM" id="SignalP"/>
    </source>
</evidence>
<dbReference type="Gene3D" id="2.60.120.200">
    <property type="match status" value="1"/>
</dbReference>
<feature type="signal peptide" evidence="2">
    <location>
        <begin position="1"/>
        <end position="32"/>
    </location>
</feature>
<dbReference type="InterPro" id="IPR000757">
    <property type="entry name" value="Beta-glucanase-like"/>
</dbReference>
<dbReference type="InterPro" id="IPR050546">
    <property type="entry name" value="Glycosyl_Hydrlase_16"/>
</dbReference>
<dbReference type="PROSITE" id="PS51762">
    <property type="entry name" value="GH16_2"/>
    <property type="match status" value="1"/>
</dbReference>
<name>A0A839V515_9PROT</name>
<dbReference type="Pfam" id="PF00722">
    <property type="entry name" value="Glyco_hydro_16"/>
    <property type="match status" value="1"/>
</dbReference>
<dbReference type="PANTHER" id="PTHR10963">
    <property type="entry name" value="GLYCOSYL HYDROLASE-RELATED"/>
    <property type="match status" value="1"/>
</dbReference>
<comment type="caution">
    <text evidence="4">The sequence shown here is derived from an EMBL/GenBank/DDBJ whole genome shotgun (WGS) entry which is preliminary data.</text>
</comment>
<accession>A0A839V515</accession>
<proteinExistence type="inferred from homology"/>
<dbReference type="EMBL" id="JABXXQ010000136">
    <property type="protein sequence ID" value="NVN30338.1"/>
    <property type="molecule type" value="Genomic_DNA"/>
</dbReference>
<keyword evidence="5" id="KW-0378">Hydrolase</keyword>
<feature type="chain" id="PRO_5033643870" evidence="2">
    <location>
        <begin position="33"/>
        <end position="277"/>
    </location>
</feature>
<evidence type="ECO:0000313" key="7">
    <source>
        <dbReference type="Proteomes" id="UP000565205"/>
    </source>
</evidence>
<dbReference type="CDD" id="cd08023">
    <property type="entry name" value="GH16_laminarinase_like"/>
    <property type="match status" value="1"/>
</dbReference>
<dbReference type="RefSeq" id="WP_176623791.1">
    <property type="nucleotide sequence ID" value="NZ_JABXXQ010000136.1"/>
</dbReference>
<gene>
    <name evidence="4" type="ORF">FHR90_002477</name>
    <name evidence="5" type="ORF">HUK83_08325</name>
</gene>
<evidence type="ECO:0000256" key="1">
    <source>
        <dbReference type="ARBA" id="ARBA00006865"/>
    </source>
</evidence>
<sequence>MNDRMPTLLARCLRVLAIAGGLWLSSHHPAAAAPADPLDLAHRKLLFADEFDRLDVSARGPGTTWTAHTPWHGDFGDATFVDPQPGFPFTISDGVLHITMRRNGEGRWQSGLLSSTGPDGQGFSTPYGYFEMRAKFPSGPGVWPAFWLDSQPPPGSTDPSIEVDIVEQYGKFPGAFNSTVTVWHKGQPKLDRSVQRINRVPAGIMSSGFHLWGADITPKDITIYFDRQPIWHTPTPPEHHHGFDILVDLGLGGGWPIEHAPNPAVMEVDYVRVYAPR</sequence>
<dbReference type="GO" id="GO:0004553">
    <property type="term" value="F:hydrolase activity, hydrolyzing O-glycosyl compounds"/>
    <property type="evidence" value="ECO:0007669"/>
    <property type="project" value="InterPro"/>
</dbReference>
<evidence type="ECO:0000313" key="4">
    <source>
        <dbReference type="EMBL" id="MBB3174632.1"/>
    </source>
</evidence>
<feature type="domain" description="GH16" evidence="3">
    <location>
        <begin position="28"/>
        <end position="277"/>
    </location>
</feature>
<organism evidence="4 6">
    <name type="scientific">Endobacter medicaginis</name>
    <dbReference type="NCBI Taxonomy" id="1181271"/>
    <lineage>
        <taxon>Bacteria</taxon>
        <taxon>Pseudomonadati</taxon>
        <taxon>Pseudomonadota</taxon>
        <taxon>Alphaproteobacteria</taxon>
        <taxon>Acetobacterales</taxon>
        <taxon>Acetobacteraceae</taxon>
        <taxon>Endobacter</taxon>
    </lineage>
</organism>
<dbReference type="PANTHER" id="PTHR10963:SF55">
    <property type="entry name" value="GLYCOSIDE HYDROLASE FAMILY 16 PROTEIN"/>
    <property type="match status" value="1"/>
</dbReference>
<dbReference type="EMBL" id="JACHXV010000009">
    <property type="protein sequence ID" value="MBB3174632.1"/>
    <property type="molecule type" value="Genomic_DNA"/>
</dbReference>
<dbReference type="Proteomes" id="UP000565205">
    <property type="component" value="Unassembled WGS sequence"/>
</dbReference>
<dbReference type="InterPro" id="IPR013320">
    <property type="entry name" value="ConA-like_dom_sf"/>
</dbReference>